<evidence type="ECO:0000313" key="2">
    <source>
        <dbReference type="EMBL" id="TWT97282.1"/>
    </source>
</evidence>
<sequence length="759" mass="86740">MANYRPDDRSKPWDVVRYLRMSGDQQNKRSPDQQNDVIDERLQRSNLPWVTNQTYRDEAKTGRMLRNRPDFNRMLADVKSGIIPARYILVDTIERFGRNEDLDELRRRLFRKYGISVLCADQDFADPNTQNGEAAALLENFRARADSRVKRHNVIRGKRDKIRLGFWPGSKAPFGFSLHVVRTEPRGDRLVRHSHLIHHEVTAAIARSVFMKSVRNPSMGQGALAMWLNERADISDEFKPFHADTVGRWLCSPIYTGELVWAEYSTDIVDDMRILERNPDDEVMRVPNFCEPIIEKAIFDQVGQFREARRTNRSITEAGTRRQVGMTYNYMLTGLVRCGTCGASMVPNGSSAYVTAAGEERRYVSYICAKSYTGLCTNKAHVKEDWLRETVIEKLRERLFPVDSNEGEPPWMTEIVDLVKSELARTHSERDVSRPALAREMSQLEEQTVGWSVSLANSGLAARLRQKIESDYASALDRIAEIQSLLNRQDSEFRQVSEIVNPSEVTSRLNRLSDVLSKDCPTLCNLMLSMHIESIVVSDDGQIVMRTCKLGSCPESMHWCGENEAEREAITSPKDRHCTQPRRRVRIATEDLASGNEDSHLREIAEHVTNPDRFAGMPDDWFWTDRFLIPEKSCWSKDNASAVLKRYLELQSKTGKKPSCNALAKEFGKSRPTILQALDYAQCDHDESTTKHRRASTVKIKGNVEVERRIEEMHDAGVLEKDIASEIGTSRSSITAALKRLYDQRGLQKPDGRATRHQD</sequence>
<dbReference type="InterPro" id="IPR006119">
    <property type="entry name" value="Resolv_N"/>
</dbReference>
<dbReference type="RefSeq" id="WP_197167865.1">
    <property type="nucleotide sequence ID" value="NZ_SJPM01000004.1"/>
</dbReference>
<dbReference type="GO" id="GO:0000150">
    <property type="term" value="F:DNA strand exchange activity"/>
    <property type="evidence" value="ECO:0007669"/>
    <property type="project" value="InterPro"/>
</dbReference>
<organism evidence="2 3">
    <name type="scientific">Neorhodopirellula pilleata</name>
    <dbReference type="NCBI Taxonomy" id="2714738"/>
    <lineage>
        <taxon>Bacteria</taxon>
        <taxon>Pseudomonadati</taxon>
        <taxon>Planctomycetota</taxon>
        <taxon>Planctomycetia</taxon>
        <taxon>Pirellulales</taxon>
        <taxon>Pirellulaceae</taxon>
        <taxon>Neorhodopirellula</taxon>
    </lineage>
</organism>
<dbReference type="Gene3D" id="3.40.50.1390">
    <property type="entry name" value="Resolvase, N-terminal catalytic domain"/>
    <property type="match status" value="1"/>
</dbReference>
<dbReference type="SMART" id="SM00857">
    <property type="entry name" value="Resolvase"/>
    <property type="match status" value="1"/>
</dbReference>
<gene>
    <name evidence="2" type="ORF">Pla100_24320</name>
</gene>
<protein>
    <recommendedName>
        <fullName evidence="1">Recombinase domain-containing protein</fullName>
    </recommendedName>
</protein>
<proteinExistence type="predicted"/>
<dbReference type="InterPro" id="IPR038109">
    <property type="entry name" value="DNA_bind_recomb_sf"/>
</dbReference>
<dbReference type="Pfam" id="PF00239">
    <property type="entry name" value="Resolvase"/>
    <property type="match status" value="1"/>
</dbReference>
<dbReference type="CDD" id="cd00338">
    <property type="entry name" value="Ser_Recombinase"/>
    <property type="match status" value="1"/>
</dbReference>
<dbReference type="EMBL" id="SJPM01000004">
    <property type="protein sequence ID" value="TWT97282.1"/>
    <property type="molecule type" value="Genomic_DNA"/>
</dbReference>
<dbReference type="Pfam" id="PF07508">
    <property type="entry name" value="Recombinase"/>
    <property type="match status" value="1"/>
</dbReference>
<dbReference type="InterPro" id="IPR050639">
    <property type="entry name" value="SSR_resolvase"/>
</dbReference>
<name>A0A5C6AB59_9BACT</name>
<dbReference type="InterPro" id="IPR025827">
    <property type="entry name" value="Zn_ribbon_recom_dom"/>
</dbReference>
<dbReference type="PANTHER" id="PTHR30461:SF23">
    <property type="entry name" value="DNA RECOMBINASE-RELATED"/>
    <property type="match status" value="1"/>
</dbReference>
<dbReference type="Proteomes" id="UP000316213">
    <property type="component" value="Unassembled WGS sequence"/>
</dbReference>
<dbReference type="PROSITE" id="PS51737">
    <property type="entry name" value="RECOMBINASE_DNA_BIND"/>
    <property type="match status" value="1"/>
</dbReference>
<dbReference type="GO" id="GO:0003677">
    <property type="term" value="F:DNA binding"/>
    <property type="evidence" value="ECO:0007669"/>
    <property type="project" value="InterPro"/>
</dbReference>
<keyword evidence="3" id="KW-1185">Reference proteome</keyword>
<dbReference type="Pfam" id="PF13408">
    <property type="entry name" value="Zn_ribbon_recom"/>
    <property type="match status" value="1"/>
</dbReference>
<accession>A0A5C6AB59</accession>
<comment type="caution">
    <text evidence="2">The sequence shown here is derived from an EMBL/GenBank/DDBJ whole genome shotgun (WGS) entry which is preliminary data.</text>
</comment>
<dbReference type="Gene3D" id="3.90.1750.20">
    <property type="entry name" value="Putative Large Serine Recombinase, Chain B, Domain 2"/>
    <property type="match status" value="1"/>
</dbReference>
<dbReference type="PANTHER" id="PTHR30461">
    <property type="entry name" value="DNA-INVERTASE FROM LAMBDOID PROPHAGE"/>
    <property type="match status" value="1"/>
</dbReference>
<reference evidence="2 3" key="1">
    <citation type="submission" date="2019-02" db="EMBL/GenBank/DDBJ databases">
        <title>Deep-cultivation of Planctomycetes and their phenomic and genomic characterization uncovers novel biology.</title>
        <authorList>
            <person name="Wiegand S."/>
            <person name="Jogler M."/>
            <person name="Boedeker C."/>
            <person name="Pinto D."/>
            <person name="Vollmers J."/>
            <person name="Rivas-Marin E."/>
            <person name="Kohn T."/>
            <person name="Peeters S.H."/>
            <person name="Heuer A."/>
            <person name="Rast P."/>
            <person name="Oberbeckmann S."/>
            <person name="Bunk B."/>
            <person name="Jeske O."/>
            <person name="Meyerdierks A."/>
            <person name="Storesund J.E."/>
            <person name="Kallscheuer N."/>
            <person name="Luecker S."/>
            <person name="Lage O.M."/>
            <person name="Pohl T."/>
            <person name="Merkel B.J."/>
            <person name="Hornburger P."/>
            <person name="Mueller R.-W."/>
            <person name="Bruemmer F."/>
            <person name="Labrenz M."/>
            <person name="Spormann A.M."/>
            <person name="Op Den Camp H."/>
            <person name="Overmann J."/>
            <person name="Amann R."/>
            <person name="Jetten M.S.M."/>
            <person name="Mascher T."/>
            <person name="Medema M.H."/>
            <person name="Devos D.P."/>
            <person name="Kaster A.-K."/>
            <person name="Ovreas L."/>
            <person name="Rohde M."/>
            <person name="Galperin M.Y."/>
            <person name="Jogler C."/>
        </authorList>
    </citation>
    <scope>NUCLEOTIDE SEQUENCE [LARGE SCALE GENOMIC DNA]</scope>
    <source>
        <strain evidence="2 3">Pla100</strain>
    </source>
</reference>
<evidence type="ECO:0000259" key="1">
    <source>
        <dbReference type="PROSITE" id="PS51737"/>
    </source>
</evidence>
<feature type="domain" description="Recombinase" evidence="1">
    <location>
        <begin position="185"/>
        <end position="312"/>
    </location>
</feature>
<dbReference type="AlphaFoldDB" id="A0A5C6AB59"/>
<dbReference type="SUPFAM" id="SSF53041">
    <property type="entry name" value="Resolvase-like"/>
    <property type="match status" value="1"/>
</dbReference>
<dbReference type="InterPro" id="IPR036162">
    <property type="entry name" value="Resolvase-like_N_sf"/>
</dbReference>
<evidence type="ECO:0000313" key="3">
    <source>
        <dbReference type="Proteomes" id="UP000316213"/>
    </source>
</evidence>
<dbReference type="InterPro" id="IPR011109">
    <property type="entry name" value="DNA_bind_recombinase_dom"/>
</dbReference>